<evidence type="ECO:0000259" key="2">
    <source>
        <dbReference type="Pfam" id="PF13259"/>
    </source>
</evidence>
<dbReference type="InterPro" id="IPR025124">
    <property type="entry name" value="Gag1-like_clamp"/>
</dbReference>
<proteinExistence type="predicted"/>
<organism evidence="3 4">
    <name type="scientific">Ceratopteris richardii</name>
    <name type="common">Triangle waterfern</name>
    <dbReference type="NCBI Taxonomy" id="49495"/>
    <lineage>
        <taxon>Eukaryota</taxon>
        <taxon>Viridiplantae</taxon>
        <taxon>Streptophyta</taxon>
        <taxon>Embryophyta</taxon>
        <taxon>Tracheophyta</taxon>
        <taxon>Polypodiopsida</taxon>
        <taxon>Polypodiidae</taxon>
        <taxon>Polypodiales</taxon>
        <taxon>Pteridineae</taxon>
        <taxon>Pteridaceae</taxon>
        <taxon>Parkerioideae</taxon>
        <taxon>Ceratopteris</taxon>
    </lineage>
</organism>
<dbReference type="Pfam" id="PF13259">
    <property type="entry name" value="clamp_Gag1-like"/>
    <property type="match status" value="1"/>
</dbReference>
<reference evidence="3" key="1">
    <citation type="submission" date="2021-08" db="EMBL/GenBank/DDBJ databases">
        <title>WGS assembly of Ceratopteris richardii.</title>
        <authorList>
            <person name="Marchant D.B."/>
            <person name="Chen G."/>
            <person name="Jenkins J."/>
            <person name="Shu S."/>
            <person name="Leebens-Mack J."/>
            <person name="Grimwood J."/>
            <person name="Schmutz J."/>
            <person name="Soltis P."/>
            <person name="Soltis D."/>
            <person name="Chen Z.-H."/>
        </authorList>
    </citation>
    <scope>NUCLEOTIDE SEQUENCE</scope>
    <source>
        <strain evidence="3">Whitten #5841</strain>
        <tissue evidence="3">Leaf</tissue>
    </source>
</reference>
<dbReference type="OrthoDB" id="1896025at2759"/>
<keyword evidence="4" id="KW-1185">Reference proteome</keyword>
<dbReference type="EMBL" id="CM035410">
    <property type="protein sequence ID" value="KAH7437590.1"/>
    <property type="molecule type" value="Genomic_DNA"/>
</dbReference>
<gene>
    <name evidence="3" type="ORF">KP509_05G079600</name>
</gene>
<accession>A0A8T2USI8</accession>
<dbReference type="PANTHER" id="PTHR33373">
    <property type="entry name" value="OS07G0479600 PROTEIN"/>
    <property type="match status" value="1"/>
</dbReference>
<dbReference type="Proteomes" id="UP000825935">
    <property type="component" value="Chromosome 5"/>
</dbReference>
<evidence type="ECO:0000313" key="4">
    <source>
        <dbReference type="Proteomes" id="UP000825935"/>
    </source>
</evidence>
<name>A0A8T2USI8_CERRI</name>
<dbReference type="PANTHER" id="PTHR33373:SF34">
    <property type="entry name" value="DUF4050 DOMAIN-CONTAINING PROTEIN"/>
    <property type="match status" value="1"/>
</dbReference>
<protein>
    <recommendedName>
        <fullName evidence="2">Gag1-like clamp domain-containing protein</fullName>
    </recommendedName>
</protein>
<evidence type="ECO:0000256" key="1">
    <source>
        <dbReference type="SAM" id="MobiDB-lite"/>
    </source>
</evidence>
<dbReference type="OMA" id="HALILWQ"/>
<dbReference type="AlphaFoldDB" id="A0A8T2USI8"/>
<comment type="caution">
    <text evidence="3">The sequence shown here is derived from an EMBL/GenBank/DDBJ whole genome shotgun (WGS) entry which is preliminary data.</text>
</comment>
<evidence type="ECO:0000313" key="3">
    <source>
        <dbReference type="EMBL" id="KAH7437590.1"/>
    </source>
</evidence>
<feature type="domain" description="Gag1-like clamp" evidence="2">
    <location>
        <begin position="11"/>
        <end position="110"/>
    </location>
</feature>
<feature type="region of interest" description="Disordered" evidence="1">
    <location>
        <begin position="1"/>
        <end position="20"/>
    </location>
</feature>
<sequence length="112" mass="12653">MDNNAVNSRSSQGSATSAGAVSHVTNIMPSTNANGSAFVNHALILWQERRREWVGNRQEPRPRAPREPVLSWNTTYDDLLQTSRPFARPIPLTDMVDFLVDVWEQEGLYDKV</sequence>